<protein>
    <submittedName>
        <fullName evidence="1">Uncharacterized protein</fullName>
    </submittedName>
</protein>
<dbReference type="InterPro" id="IPR016024">
    <property type="entry name" value="ARM-type_fold"/>
</dbReference>
<dbReference type="PROSITE" id="PS00018">
    <property type="entry name" value="EF_HAND_1"/>
    <property type="match status" value="1"/>
</dbReference>
<reference evidence="1" key="1">
    <citation type="submission" date="2016-10" db="EMBL/GenBank/DDBJ databases">
        <authorList>
            <person name="Benchimol M."/>
            <person name="Almeida L.G."/>
            <person name="Vasconcelos A.T."/>
            <person name="Perreira-Neves A."/>
            <person name="Rosa I.A."/>
            <person name="Tasca T."/>
            <person name="Bogo M.R."/>
            <person name="de Souza W."/>
        </authorList>
    </citation>
    <scope>NUCLEOTIDE SEQUENCE [LARGE SCALE GENOMIC DNA]</scope>
    <source>
        <strain evidence="1">K</strain>
    </source>
</reference>
<sequence>MIDETLNNDNIDGAINSRISAAVNDINESNEMSLDDFQILINKLTNHDPEQRLQSLSFFDDFLQQDCLPPPIFIQLHNYILMAVTQPNPPEVNNYLLSIIGSISQFFDESLDFTSLVQYVNQFLSTPDAPSTEQALEVLALLASEQSGAAKVIIQFMSQLLQNFLNSDQADNVLNVASGITTHKEYLREMLPYLNTFLELTPQIHGLTLDVMFSILSHFTKSSEGLDQIKNYSLIGSIFENSQESPEIFHSALNLLIHISNQVSNPMKFYESAGVLNFFDISLKSHNEEIIITGLKLCLSISTNPAGISFLFQSGLLNVLFDLTDGTFSITSASIQVLCNVLCEGPTELIPEFLKSNFVDLILTFILSSPQDSQILMLKAIQTIVLFLPEDDLRELVGSTELMDILWQIAEENSETTVALIATFISDKLAPLTD</sequence>
<dbReference type="VEuPathDB" id="TrichDB:TRFO_19921"/>
<comment type="caution">
    <text evidence="1">The sequence shown here is derived from an EMBL/GenBank/DDBJ whole genome shotgun (WGS) entry which is preliminary data.</text>
</comment>
<dbReference type="InterPro" id="IPR011989">
    <property type="entry name" value="ARM-like"/>
</dbReference>
<organism evidence="1 2">
    <name type="scientific">Tritrichomonas foetus</name>
    <dbReference type="NCBI Taxonomy" id="1144522"/>
    <lineage>
        <taxon>Eukaryota</taxon>
        <taxon>Metamonada</taxon>
        <taxon>Parabasalia</taxon>
        <taxon>Tritrichomonadida</taxon>
        <taxon>Tritrichomonadidae</taxon>
        <taxon>Tritrichomonas</taxon>
    </lineage>
</organism>
<dbReference type="SUPFAM" id="SSF48371">
    <property type="entry name" value="ARM repeat"/>
    <property type="match status" value="1"/>
</dbReference>
<dbReference type="Proteomes" id="UP000179807">
    <property type="component" value="Unassembled WGS sequence"/>
</dbReference>
<dbReference type="GeneID" id="94835797"/>
<dbReference type="AlphaFoldDB" id="A0A1J4KID1"/>
<evidence type="ECO:0000313" key="1">
    <source>
        <dbReference type="EMBL" id="OHT10704.1"/>
    </source>
</evidence>
<dbReference type="EMBL" id="MLAK01000604">
    <property type="protein sequence ID" value="OHT10704.1"/>
    <property type="molecule type" value="Genomic_DNA"/>
</dbReference>
<proteinExistence type="predicted"/>
<keyword evidence="2" id="KW-1185">Reference proteome</keyword>
<gene>
    <name evidence="1" type="ORF">TRFO_19921</name>
</gene>
<accession>A0A1J4KID1</accession>
<name>A0A1J4KID1_9EUKA</name>
<dbReference type="RefSeq" id="XP_068363840.1">
    <property type="nucleotide sequence ID" value="XM_068501093.1"/>
</dbReference>
<dbReference type="InterPro" id="IPR018247">
    <property type="entry name" value="EF_Hand_1_Ca_BS"/>
</dbReference>
<dbReference type="OrthoDB" id="10561937at2759"/>
<dbReference type="Gene3D" id="1.25.10.10">
    <property type="entry name" value="Leucine-rich Repeat Variant"/>
    <property type="match status" value="1"/>
</dbReference>
<evidence type="ECO:0000313" key="2">
    <source>
        <dbReference type="Proteomes" id="UP000179807"/>
    </source>
</evidence>